<dbReference type="EMBL" id="JASJOS010000004">
    <property type="protein sequence ID" value="MDJ1480657.1"/>
    <property type="molecule type" value="Genomic_DNA"/>
</dbReference>
<dbReference type="InterPro" id="IPR046217">
    <property type="entry name" value="DUF6250"/>
</dbReference>
<dbReference type="RefSeq" id="WP_313977520.1">
    <property type="nucleotide sequence ID" value="NZ_JASJOS010000004.1"/>
</dbReference>
<sequence>MQINKVVALLLFILLLVGIGVQKLQAQQKEKKHLLFSDDFEQGLDTTRWIAEIEPLPESTVSVQNGYLDLNTKGGVTVWLNKKLTGNIMIEYTRKVVLNGGPNDRVSDLNQFWMATDPKKPQLFARNGKFEAYDSLSLYYVGMGGNTNTTTRFRKYNGGERTLVQEYLDAEHLLKPGIDYHIRIIVKGNQISFWVNDQCYFLYTDPNPLKEGYFGFRSTWSHQQISQIRIYQL</sequence>
<dbReference type="Gene3D" id="2.60.120.200">
    <property type="match status" value="1"/>
</dbReference>
<evidence type="ECO:0000313" key="3">
    <source>
        <dbReference type="Proteomes" id="UP001241110"/>
    </source>
</evidence>
<dbReference type="AlphaFoldDB" id="A0AAE3QJS1"/>
<comment type="caution">
    <text evidence="2">The sequence shown here is derived from an EMBL/GenBank/DDBJ whole genome shotgun (WGS) entry which is preliminary data.</text>
</comment>
<feature type="domain" description="DUF6250" evidence="1">
    <location>
        <begin position="71"/>
        <end position="227"/>
    </location>
</feature>
<gene>
    <name evidence="2" type="ORF">QNI16_09195</name>
</gene>
<accession>A0AAE3QJS1</accession>
<evidence type="ECO:0000313" key="2">
    <source>
        <dbReference type="EMBL" id="MDJ1480657.1"/>
    </source>
</evidence>
<dbReference type="Pfam" id="PF19763">
    <property type="entry name" value="DUF6250"/>
    <property type="match status" value="1"/>
</dbReference>
<name>A0AAE3QJS1_9BACT</name>
<reference evidence="2" key="1">
    <citation type="submission" date="2023-05" db="EMBL/GenBank/DDBJ databases">
        <authorList>
            <person name="Zhang X."/>
        </authorList>
    </citation>
    <scope>NUCLEOTIDE SEQUENCE</scope>
    <source>
        <strain evidence="2">YF14B1</strain>
    </source>
</reference>
<evidence type="ECO:0000259" key="1">
    <source>
        <dbReference type="Pfam" id="PF19763"/>
    </source>
</evidence>
<dbReference type="Proteomes" id="UP001241110">
    <property type="component" value="Unassembled WGS sequence"/>
</dbReference>
<organism evidence="2 3">
    <name type="scientific">Xanthocytophaga flava</name>
    <dbReference type="NCBI Taxonomy" id="3048013"/>
    <lineage>
        <taxon>Bacteria</taxon>
        <taxon>Pseudomonadati</taxon>
        <taxon>Bacteroidota</taxon>
        <taxon>Cytophagia</taxon>
        <taxon>Cytophagales</taxon>
        <taxon>Rhodocytophagaceae</taxon>
        <taxon>Xanthocytophaga</taxon>
    </lineage>
</organism>
<proteinExistence type="predicted"/>
<protein>
    <submittedName>
        <fullName evidence="2">DUF6250 domain-containing protein</fullName>
    </submittedName>
</protein>